<organism evidence="5 6">
    <name type="scientific">Echinococcus canadensis</name>
    <dbReference type="NCBI Taxonomy" id="519352"/>
    <lineage>
        <taxon>Eukaryota</taxon>
        <taxon>Metazoa</taxon>
        <taxon>Spiralia</taxon>
        <taxon>Lophotrochozoa</taxon>
        <taxon>Platyhelminthes</taxon>
        <taxon>Cestoda</taxon>
        <taxon>Eucestoda</taxon>
        <taxon>Cyclophyllidea</taxon>
        <taxon>Taeniidae</taxon>
        <taxon>Echinococcus</taxon>
        <taxon>Echinococcus canadensis group</taxon>
    </lineage>
</organism>
<evidence type="ECO:0000256" key="2">
    <source>
        <dbReference type="ARBA" id="ARBA00022737"/>
    </source>
</evidence>
<sequence length="1022" mass="114015">VLNTPTSFPVRRSNNLNEFTMQSRLISEEEARNRARWFRVNLTGPLKNFPRNICYLTYITTLVIKNNNLERLPPELGNLVNLVNLDASYNRLKVLPSTIGELTDLRALILNDNQISDLPLEVARLLNLRLLNLQNNPLSQESATLYGDGTESFVRRLVRHYLDIYSRQLVYSPTDSGMQVLVDSGPPEAKDSQRYRTASDQIACRSRPRSLKWLARQKTDLILDVDYCSSPDSAVATGSESLGSSESIDTLDTRKVEDSRAKSNAPPRRRNNRRYRRWCQMKRDSLGSVAPIESSDSCEKFSKIPEAELKIGKAHRPPVPVAVVRNTLERPLVFLPGSYPPDQTTVPSYVSYFPAYSPHWLALPYLLPGDGQFSSLTPGSVTIDLTGHDVSYFVEHLPPLTPKRPQHDKVPPPQPLMEINTNLFQPYLTSERDRAQNCVLFYPQAWSAHPPFVYIPAPLHLPRAQDHCGSLKTCAVPFSEFPNYIGSAPPHRQWRQFGTPSRNGYRLTVMCYNVLSANYATHSQYPYCPSWAIDWEYRRRGILEELRQYQPNIICLQEIDTDQFETVFVPELAKNNYEGVFLPKSRSRTMEPALARKVDGCAIFWLSEKFTKVAEFHHEFMISCSSVADHPSPLLINRVMTRDNVAIGVVLEIKNSGTNGRRFCVTTGHIHWDPEHSDVKLIQAILWTAELWSRLERFNGDCGKPGLGASRMPVILCGDFNSLPDSGVVEYLSTGSVPTTHVEFLNFGFNYHFEDWKLLEKWAYEGNILRHRFNFDRAYRGNANDGMRVTNLTYDFKGMIDYIFFSRNHFRLLGSLDQIPDSWFVEERVLGCPHIHVPSDHFSLLVELDLLGQPGRGLAISDPAESLVPISSAPLVAAASATASTTAPTDTTSMVTNISSTTPTTATLSTASSGAIGSTPTGTTGSTTSASMSGAAASTATASSATNSPKPKGFSGGPSGLLYSGLRCKMLHGVGVLTDETVDDCKCCQKRCCEDSRYGLRVEAWLAAAGSLLNRCEMAKEG</sequence>
<keyword evidence="1" id="KW-0433">Leucine-rich repeat</keyword>
<dbReference type="Proteomes" id="UP000887562">
    <property type="component" value="Unplaced"/>
</dbReference>
<evidence type="ECO:0000313" key="6">
    <source>
        <dbReference type="WBParaSite" id="maker-E.canG7_contigs_3833-snap-gene-0.24-mRNA-1"/>
    </source>
</evidence>
<evidence type="ECO:0000259" key="4">
    <source>
        <dbReference type="Pfam" id="PF03372"/>
    </source>
</evidence>
<dbReference type="PANTHER" id="PTHR12121">
    <property type="entry name" value="CARBON CATABOLITE REPRESSOR PROTEIN 4"/>
    <property type="match status" value="1"/>
</dbReference>
<dbReference type="InterPro" id="IPR003591">
    <property type="entry name" value="Leu-rich_rpt_typical-subtyp"/>
</dbReference>
<evidence type="ECO:0000313" key="5">
    <source>
        <dbReference type="Proteomes" id="UP000887562"/>
    </source>
</evidence>
<protein>
    <submittedName>
        <fullName evidence="6">Endonuclease/exonuclease/phosphatase domain-containing protein</fullName>
    </submittedName>
</protein>
<dbReference type="Gene3D" id="3.60.10.10">
    <property type="entry name" value="Endonuclease/exonuclease/phosphatase"/>
    <property type="match status" value="1"/>
</dbReference>
<dbReference type="AlphaFoldDB" id="A0A915EY88"/>
<feature type="compositionally biased region" description="Polar residues" evidence="3">
    <location>
        <begin position="234"/>
        <end position="250"/>
    </location>
</feature>
<evidence type="ECO:0000256" key="1">
    <source>
        <dbReference type="ARBA" id="ARBA00022614"/>
    </source>
</evidence>
<proteinExistence type="predicted"/>
<dbReference type="InterPro" id="IPR032675">
    <property type="entry name" value="LRR_dom_sf"/>
</dbReference>
<feature type="domain" description="Endonuclease/exonuclease/phosphatase" evidence="4">
    <location>
        <begin position="709"/>
        <end position="841"/>
    </location>
</feature>
<dbReference type="Pfam" id="PF03372">
    <property type="entry name" value="Exo_endo_phos"/>
    <property type="match status" value="2"/>
</dbReference>
<dbReference type="PANTHER" id="PTHR12121:SF100">
    <property type="entry name" value="POLY(A)-SPECIFIC RIBONUCLEASE"/>
    <property type="match status" value="1"/>
</dbReference>
<feature type="region of interest" description="Disordered" evidence="3">
    <location>
        <begin position="234"/>
        <end position="273"/>
    </location>
</feature>
<dbReference type="Gene3D" id="3.80.10.10">
    <property type="entry name" value="Ribonuclease Inhibitor"/>
    <property type="match status" value="1"/>
</dbReference>
<dbReference type="WBParaSite" id="maker-E.canG7_contigs_3833-snap-gene-0.24-mRNA-1">
    <property type="protein sequence ID" value="maker-E.canG7_contigs_3833-snap-gene-0.24-mRNA-1"/>
    <property type="gene ID" value="EcG7_05961"/>
</dbReference>
<dbReference type="SUPFAM" id="SSF52058">
    <property type="entry name" value="L domain-like"/>
    <property type="match status" value="1"/>
</dbReference>
<keyword evidence="5" id="KW-1185">Reference proteome</keyword>
<dbReference type="SMART" id="SM00369">
    <property type="entry name" value="LRR_TYP"/>
    <property type="match status" value="4"/>
</dbReference>
<feature type="compositionally biased region" description="Basic and acidic residues" evidence="3">
    <location>
        <begin position="251"/>
        <end position="261"/>
    </location>
</feature>
<dbReference type="SUPFAM" id="SSF56219">
    <property type="entry name" value="DNase I-like"/>
    <property type="match status" value="1"/>
</dbReference>
<evidence type="ECO:0000256" key="3">
    <source>
        <dbReference type="SAM" id="MobiDB-lite"/>
    </source>
</evidence>
<dbReference type="InterPro" id="IPR036691">
    <property type="entry name" value="Endo/exonu/phosph_ase_sf"/>
</dbReference>
<keyword evidence="2" id="KW-0677">Repeat</keyword>
<dbReference type="InterPro" id="IPR050410">
    <property type="entry name" value="CCR4/nocturin_mRNA_transcr"/>
</dbReference>
<dbReference type="GO" id="GO:0000175">
    <property type="term" value="F:3'-5'-RNA exonuclease activity"/>
    <property type="evidence" value="ECO:0007669"/>
    <property type="project" value="TreeGrafter"/>
</dbReference>
<feature type="region of interest" description="Disordered" evidence="3">
    <location>
        <begin position="886"/>
        <end position="932"/>
    </location>
</feature>
<reference evidence="6" key="1">
    <citation type="submission" date="2022-11" db="UniProtKB">
        <authorList>
            <consortium name="WormBaseParasite"/>
        </authorList>
    </citation>
    <scope>IDENTIFICATION</scope>
</reference>
<feature type="domain" description="Endonuclease/exonuclease/phosphatase" evidence="4">
    <location>
        <begin position="511"/>
        <end position="612"/>
    </location>
</feature>
<accession>A0A915EY88</accession>
<dbReference type="InterPro" id="IPR005135">
    <property type="entry name" value="Endo/exonuclease/phosphatase"/>
</dbReference>
<name>A0A915EY88_9CEST</name>